<keyword evidence="3" id="KW-1185">Reference proteome</keyword>
<evidence type="ECO:0000313" key="2">
    <source>
        <dbReference type="EMBL" id="KAL2919742.1"/>
    </source>
</evidence>
<proteinExistence type="predicted"/>
<evidence type="ECO:0000256" key="1">
    <source>
        <dbReference type="SAM" id="MobiDB-lite"/>
    </source>
</evidence>
<comment type="caution">
    <text evidence="2">The sequence shown here is derived from an EMBL/GenBank/DDBJ whole genome shotgun (WGS) entry which is preliminary data.</text>
</comment>
<accession>A0ABR4NJN3</accession>
<gene>
    <name evidence="2" type="ORF">HK105_200658</name>
</gene>
<organism evidence="2 3">
    <name type="scientific">Polyrhizophydium stewartii</name>
    <dbReference type="NCBI Taxonomy" id="2732419"/>
    <lineage>
        <taxon>Eukaryota</taxon>
        <taxon>Fungi</taxon>
        <taxon>Fungi incertae sedis</taxon>
        <taxon>Chytridiomycota</taxon>
        <taxon>Chytridiomycota incertae sedis</taxon>
        <taxon>Chytridiomycetes</taxon>
        <taxon>Rhizophydiales</taxon>
        <taxon>Rhizophydiales incertae sedis</taxon>
        <taxon>Polyrhizophydium</taxon>
    </lineage>
</organism>
<feature type="region of interest" description="Disordered" evidence="1">
    <location>
        <begin position="185"/>
        <end position="215"/>
    </location>
</feature>
<protein>
    <submittedName>
        <fullName evidence="2">Uncharacterized protein</fullName>
    </submittedName>
</protein>
<dbReference type="Proteomes" id="UP001527925">
    <property type="component" value="Unassembled WGS sequence"/>
</dbReference>
<reference evidence="2 3" key="1">
    <citation type="submission" date="2023-09" db="EMBL/GenBank/DDBJ databases">
        <title>Pangenome analysis of Batrachochytrium dendrobatidis and related Chytrids.</title>
        <authorList>
            <person name="Yacoub M.N."/>
            <person name="Stajich J.E."/>
            <person name="James T.Y."/>
        </authorList>
    </citation>
    <scope>NUCLEOTIDE SEQUENCE [LARGE SCALE GENOMIC DNA]</scope>
    <source>
        <strain evidence="2 3">JEL0888</strain>
    </source>
</reference>
<evidence type="ECO:0000313" key="3">
    <source>
        <dbReference type="Proteomes" id="UP001527925"/>
    </source>
</evidence>
<feature type="compositionally biased region" description="Low complexity" evidence="1">
    <location>
        <begin position="185"/>
        <end position="200"/>
    </location>
</feature>
<name>A0ABR4NJN3_9FUNG</name>
<sequence length="277" mass="29332">MSAHAPQNPLVDSIIAKMLAHRCVSDVPADAEAERRKRMYTMLRHSQRFRRMQVAEANLAWRTALGDPAGDGGRLRQCNGAAVAEPGTMASTHGLAARDGDSGDVDSRCRRLDDMLSAAACEIDIPSALADSDCDDANWDAGTQEQRPVACGFEQHSGRLNADSHISTQSSDSGEQLCDAAAALSLADSDPSRTTRPATRTRPETPKSSTPPRRVSFAKQLVTLSVSSASFESDLTDTSASTCVGEDATCASREAFEHEAVVSQQSSGGIHTHGCSG</sequence>
<dbReference type="EMBL" id="JADGIZ020000002">
    <property type="protein sequence ID" value="KAL2919742.1"/>
    <property type="molecule type" value="Genomic_DNA"/>
</dbReference>